<protein>
    <submittedName>
        <fullName evidence="2">Uncharacterized protein</fullName>
    </submittedName>
</protein>
<evidence type="ECO:0000256" key="1">
    <source>
        <dbReference type="SAM" id="SignalP"/>
    </source>
</evidence>
<sequence>MSRLTLFWLLVLLPSFALSAINGIFPAVKYPGIHSIDYPIEFSTTSMPEIWTDYTVIIGWSKCQANSHATLGDVITGVVDLVNLNTHSTAGESFIVNLALEDRFFDVRTRTTFQLIATVTSGIGRSGLLHVERYSTNITVDPRYCGESCQSKIPQDYQFQSQCRYN</sequence>
<feature type="signal peptide" evidence="1">
    <location>
        <begin position="1"/>
        <end position="19"/>
    </location>
</feature>
<evidence type="ECO:0000313" key="2">
    <source>
        <dbReference type="EMBL" id="KZT33962.1"/>
    </source>
</evidence>
<dbReference type="Proteomes" id="UP000076798">
    <property type="component" value="Unassembled WGS sequence"/>
</dbReference>
<accession>A0A165Z5P8</accession>
<dbReference type="EMBL" id="KV428208">
    <property type="protein sequence ID" value="KZT33962.1"/>
    <property type="molecule type" value="Genomic_DNA"/>
</dbReference>
<keyword evidence="1" id="KW-0732">Signal</keyword>
<evidence type="ECO:0000313" key="3">
    <source>
        <dbReference type="Proteomes" id="UP000076798"/>
    </source>
</evidence>
<gene>
    <name evidence="2" type="ORF">SISSUDRAFT_1065717</name>
</gene>
<dbReference type="AlphaFoldDB" id="A0A165Z5P8"/>
<proteinExistence type="predicted"/>
<name>A0A165Z5P8_9AGAM</name>
<reference evidence="2 3" key="1">
    <citation type="journal article" date="2016" name="Mol. Biol. Evol.">
        <title>Comparative Genomics of Early-Diverging Mushroom-Forming Fungi Provides Insights into the Origins of Lignocellulose Decay Capabilities.</title>
        <authorList>
            <person name="Nagy L.G."/>
            <person name="Riley R."/>
            <person name="Tritt A."/>
            <person name="Adam C."/>
            <person name="Daum C."/>
            <person name="Floudas D."/>
            <person name="Sun H."/>
            <person name="Yadav J.S."/>
            <person name="Pangilinan J."/>
            <person name="Larsson K.H."/>
            <person name="Matsuura K."/>
            <person name="Barry K."/>
            <person name="Labutti K."/>
            <person name="Kuo R."/>
            <person name="Ohm R.A."/>
            <person name="Bhattacharya S.S."/>
            <person name="Shirouzu T."/>
            <person name="Yoshinaga Y."/>
            <person name="Martin F.M."/>
            <person name="Grigoriev I.V."/>
            <person name="Hibbett D.S."/>
        </authorList>
    </citation>
    <scope>NUCLEOTIDE SEQUENCE [LARGE SCALE GENOMIC DNA]</scope>
    <source>
        <strain evidence="2 3">HHB10207 ss-3</strain>
    </source>
</reference>
<keyword evidence="3" id="KW-1185">Reference proteome</keyword>
<feature type="chain" id="PRO_5007869794" evidence="1">
    <location>
        <begin position="20"/>
        <end position="166"/>
    </location>
</feature>
<organism evidence="2 3">
    <name type="scientific">Sistotremastrum suecicum HHB10207 ss-3</name>
    <dbReference type="NCBI Taxonomy" id="1314776"/>
    <lineage>
        <taxon>Eukaryota</taxon>
        <taxon>Fungi</taxon>
        <taxon>Dikarya</taxon>
        <taxon>Basidiomycota</taxon>
        <taxon>Agaricomycotina</taxon>
        <taxon>Agaricomycetes</taxon>
        <taxon>Sistotremastrales</taxon>
        <taxon>Sistotremastraceae</taxon>
        <taxon>Sistotremastrum</taxon>
    </lineage>
</organism>